<dbReference type="GO" id="GO:0016787">
    <property type="term" value="F:hydrolase activity"/>
    <property type="evidence" value="ECO:0007669"/>
    <property type="project" value="InterPro"/>
</dbReference>
<feature type="region of interest" description="Disordered" evidence="1">
    <location>
        <begin position="484"/>
        <end position="535"/>
    </location>
</feature>
<name>A0A433PUB0_9FUNG</name>
<protein>
    <recommendedName>
        <fullName evidence="2">WDHD1/CFT4 helical bundle domain-containing protein</fullName>
    </recommendedName>
</protein>
<evidence type="ECO:0000313" key="4">
    <source>
        <dbReference type="Proteomes" id="UP000274822"/>
    </source>
</evidence>
<feature type="compositionally biased region" description="Basic and acidic residues" evidence="1">
    <location>
        <begin position="355"/>
        <end position="381"/>
    </location>
</feature>
<dbReference type="Gene3D" id="3.30.200.40">
    <property type="entry name" value="Scavenger mRNA decapping enzyme, N-terminal domain"/>
    <property type="match status" value="1"/>
</dbReference>
<dbReference type="InterPro" id="IPR048591">
    <property type="entry name" value="WDHD1/CFT4_hel"/>
</dbReference>
<dbReference type="GO" id="GO:0000290">
    <property type="term" value="P:deadenylation-dependent decapping of nuclear-transcribed mRNA"/>
    <property type="evidence" value="ECO:0007669"/>
    <property type="project" value="InterPro"/>
</dbReference>
<dbReference type="PANTHER" id="PTHR19932">
    <property type="entry name" value="WD REPEAT AND HMG-BOX DNA BINDING PROTEIN"/>
    <property type="match status" value="1"/>
</dbReference>
<dbReference type="Pfam" id="PF05652">
    <property type="entry name" value="DcpS"/>
    <property type="match status" value="1"/>
</dbReference>
<evidence type="ECO:0000313" key="3">
    <source>
        <dbReference type="EMBL" id="RUS21097.1"/>
    </source>
</evidence>
<dbReference type="PANTHER" id="PTHR19932:SF10">
    <property type="entry name" value="WD REPEAT AND HMG-BOX DNA-BINDING PROTEIN 1"/>
    <property type="match status" value="1"/>
</dbReference>
<organism evidence="3 4">
    <name type="scientific">Jimgerdemannia flammicorona</name>
    <dbReference type="NCBI Taxonomy" id="994334"/>
    <lineage>
        <taxon>Eukaryota</taxon>
        <taxon>Fungi</taxon>
        <taxon>Fungi incertae sedis</taxon>
        <taxon>Mucoromycota</taxon>
        <taxon>Mucoromycotina</taxon>
        <taxon>Endogonomycetes</taxon>
        <taxon>Endogonales</taxon>
        <taxon>Endogonaceae</taxon>
        <taxon>Jimgerdemannia</taxon>
    </lineage>
</organism>
<dbReference type="EMBL" id="RBNJ01020736">
    <property type="protein sequence ID" value="RUS21097.1"/>
    <property type="molecule type" value="Genomic_DNA"/>
</dbReference>
<sequence>MSETNINNFLFERVLQEDPHSKSVFILGRIPRHFSAEDVDPAGAPNEHAILKVEKTHFSTEEVPVLPSERMVDLAVTDRNDIYHWYFAGLRNEARFPDLKIELIYPATETGGAEHPSFPKPIISEVNLQLPLLQMDSDVGKLEEMHMRTNILTLHERDEAIANDELNDKQAGFAKVDIAMDKSLLQLIQVCLDLHFPKIVISLFASCCLTRVCCIISLSPKFACKADKMQRALDLTATLQLTRSIDAAVKIAMFHHLPSLAERMNLVKEVSEERRLRTVACVSYCCFNRLQAHYRKEQEELFASRETTSPSNERMLGSSSIGSNSSRPFVLDRTNTHVFREPVPVTKSPLLSSARRSDDSDTHRSSKRVLDDNDGDGNRSPEDDELPAVARKKMKEAEEKNLNPRTKDAEKTPRVNPFKKNAITPKSNPFAAPNGPTNTISRSNSFFDAIGQVVSDNGEIYLKRFWDRCIVCQFDTIVPVRESLRKSTTGKAGKSSRAADAGESGGRDDQKKKRIPQQGTLVGFAVKEGGKDSYN</sequence>
<dbReference type="AlphaFoldDB" id="A0A433PUB0"/>
<dbReference type="GO" id="GO:0006281">
    <property type="term" value="P:DNA repair"/>
    <property type="evidence" value="ECO:0007669"/>
    <property type="project" value="TreeGrafter"/>
</dbReference>
<dbReference type="SUPFAM" id="SSF102860">
    <property type="entry name" value="mRNA decapping enzyme DcpS N-terminal domain"/>
    <property type="match status" value="1"/>
</dbReference>
<keyword evidence="4" id="KW-1185">Reference proteome</keyword>
<accession>A0A433PUB0</accession>
<comment type="caution">
    <text evidence="3">The sequence shown here is derived from an EMBL/GenBank/DDBJ whole genome shotgun (WGS) entry which is preliminary data.</text>
</comment>
<proteinExistence type="predicted"/>
<feature type="compositionally biased region" description="Basic and acidic residues" evidence="1">
    <location>
        <begin position="395"/>
        <end position="413"/>
    </location>
</feature>
<evidence type="ECO:0000256" key="1">
    <source>
        <dbReference type="SAM" id="MobiDB-lite"/>
    </source>
</evidence>
<dbReference type="GO" id="GO:0003682">
    <property type="term" value="F:chromatin binding"/>
    <property type="evidence" value="ECO:0007669"/>
    <property type="project" value="TreeGrafter"/>
</dbReference>
<dbReference type="GO" id="GO:0006261">
    <property type="term" value="P:DNA-templated DNA replication"/>
    <property type="evidence" value="ECO:0007669"/>
    <property type="project" value="TreeGrafter"/>
</dbReference>
<reference evidence="3 4" key="1">
    <citation type="journal article" date="2018" name="New Phytol.">
        <title>Phylogenomics of Endogonaceae and evolution of mycorrhizas within Mucoromycota.</title>
        <authorList>
            <person name="Chang Y."/>
            <person name="Desiro A."/>
            <person name="Na H."/>
            <person name="Sandor L."/>
            <person name="Lipzen A."/>
            <person name="Clum A."/>
            <person name="Barry K."/>
            <person name="Grigoriev I.V."/>
            <person name="Martin F.M."/>
            <person name="Stajich J.E."/>
            <person name="Smith M.E."/>
            <person name="Bonito G."/>
            <person name="Spatafora J.W."/>
        </authorList>
    </citation>
    <scope>NUCLEOTIDE SEQUENCE [LARGE SCALE GENOMIC DNA]</scope>
    <source>
        <strain evidence="3 4">AD002</strain>
    </source>
</reference>
<dbReference type="Proteomes" id="UP000274822">
    <property type="component" value="Unassembled WGS sequence"/>
</dbReference>
<dbReference type="GO" id="GO:0043596">
    <property type="term" value="C:nuclear replication fork"/>
    <property type="evidence" value="ECO:0007669"/>
    <property type="project" value="TreeGrafter"/>
</dbReference>
<dbReference type="Pfam" id="PF20946">
    <property type="entry name" value="Ctf4_C"/>
    <property type="match status" value="1"/>
</dbReference>
<feature type="compositionally biased region" description="Low complexity" evidence="1">
    <location>
        <begin position="317"/>
        <end position="326"/>
    </location>
</feature>
<dbReference type="InterPro" id="IPR008594">
    <property type="entry name" value="DcpS/DCS2"/>
</dbReference>
<feature type="region of interest" description="Disordered" evidence="1">
    <location>
        <begin position="303"/>
        <end position="437"/>
    </location>
</feature>
<feature type="domain" description="WDHD1/CFT4 helical bundle" evidence="2">
    <location>
        <begin position="222"/>
        <end position="270"/>
    </location>
</feature>
<dbReference type="InterPro" id="IPR011145">
    <property type="entry name" value="Scavenger_mRNA_decap_enz_N"/>
</dbReference>
<evidence type="ECO:0000259" key="2">
    <source>
        <dbReference type="Pfam" id="PF20946"/>
    </source>
</evidence>
<gene>
    <name evidence="3" type="ORF">BC938DRAFT_475468</name>
</gene>
<dbReference type="GO" id="GO:0000278">
    <property type="term" value="P:mitotic cell cycle"/>
    <property type="evidence" value="ECO:0007669"/>
    <property type="project" value="TreeGrafter"/>
</dbReference>